<protein>
    <submittedName>
        <fullName evidence="4">DNA adenine methylase</fullName>
    </submittedName>
</protein>
<reference evidence="4 5" key="1">
    <citation type="journal article" date="2021" name="Mol. Plant">
        <title>Genomic insights into the fast growth of paulownias and the formation of Paulownia witches' broom.</title>
        <authorList>
            <person name="Cao Y."/>
            <person name="Sun G."/>
            <person name="Zhai X."/>
            <person name="Xu P."/>
            <person name="Ma L."/>
            <person name="Deng M."/>
            <person name="Zhao Z."/>
            <person name="Yang H."/>
            <person name="Dong Y."/>
            <person name="Shang Z."/>
            <person name="Lv Y."/>
            <person name="Yan L."/>
            <person name="Liu H."/>
            <person name="Cao X."/>
            <person name="Li B."/>
            <person name="Wang Z."/>
            <person name="Zhao X."/>
            <person name="Yu H."/>
            <person name="Wang F."/>
            <person name="Ma W."/>
            <person name="Huang J."/>
            <person name="Fan G."/>
        </authorList>
    </citation>
    <scope>NUCLEOTIDE SEQUENCE [LARGE SCALE GENOMIC DNA]</scope>
    <source>
        <strain evidence="4 5">Zhengzhou</strain>
    </source>
</reference>
<evidence type="ECO:0000313" key="5">
    <source>
        <dbReference type="Proteomes" id="UP000825369"/>
    </source>
</evidence>
<keyword evidence="2" id="KW-0808">Transferase</keyword>
<evidence type="ECO:0000313" key="4">
    <source>
        <dbReference type="EMBL" id="QYC30769.1"/>
    </source>
</evidence>
<proteinExistence type="predicted"/>
<accession>A0ABX8TMU9</accession>
<dbReference type="Pfam" id="PF02086">
    <property type="entry name" value="MethyltransfD12"/>
    <property type="match status" value="1"/>
</dbReference>
<dbReference type="Proteomes" id="UP000825369">
    <property type="component" value="Chromosome"/>
</dbReference>
<sequence length="31" mass="3737">MKINWIGCKKKLLPQIIAHLPSKFKTYYEPF</sequence>
<dbReference type="GO" id="GO:0008168">
    <property type="term" value="F:methyltransferase activity"/>
    <property type="evidence" value="ECO:0007669"/>
    <property type="project" value="UniProtKB-KW"/>
</dbReference>
<gene>
    <name evidence="4" type="ORF">HGD80_03045</name>
</gene>
<keyword evidence="1 4" id="KW-0489">Methyltransferase</keyword>
<keyword evidence="3" id="KW-0949">S-adenosyl-L-methionine</keyword>
<evidence type="ECO:0000256" key="3">
    <source>
        <dbReference type="ARBA" id="ARBA00022691"/>
    </source>
</evidence>
<dbReference type="InterPro" id="IPR012327">
    <property type="entry name" value="MeTrfase_D12"/>
</dbReference>
<evidence type="ECO:0000256" key="2">
    <source>
        <dbReference type="ARBA" id="ARBA00022679"/>
    </source>
</evidence>
<dbReference type="GO" id="GO:0032259">
    <property type="term" value="P:methylation"/>
    <property type="evidence" value="ECO:0007669"/>
    <property type="project" value="UniProtKB-KW"/>
</dbReference>
<keyword evidence="5" id="KW-1185">Reference proteome</keyword>
<organism evidence="4 5">
    <name type="scientific">Paulownia witches'-broom phytoplasma</name>
    <dbReference type="NCBI Taxonomy" id="39647"/>
    <lineage>
        <taxon>Bacteria</taxon>
        <taxon>Bacillati</taxon>
        <taxon>Mycoplasmatota</taxon>
        <taxon>Mollicutes</taxon>
        <taxon>Acholeplasmatales</taxon>
        <taxon>Acholeplasmataceae</taxon>
        <taxon>Candidatus Phytoplasma</taxon>
        <taxon>16SrI (Aster yellows group)</taxon>
    </lineage>
</organism>
<dbReference type="EMBL" id="CP066882">
    <property type="protein sequence ID" value="QYC30769.1"/>
    <property type="molecule type" value="Genomic_DNA"/>
</dbReference>
<name>A0ABX8TMU9_9MOLU</name>
<evidence type="ECO:0000256" key="1">
    <source>
        <dbReference type="ARBA" id="ARBA00022603"/>
    </source>
</evidence>